<dbReference type="Gene3D" id="1.10.3020.10">
    <property type="entry name" value="alpha-amino acid ester hydrolase ( Helical cap domain)"/>
    <property type="match status" value="1"/>
</dbReference>
<reference evidence="4 5" key="2">
    <citation type="submission" date="2016-12" db="EMBL/GenBank/DDBJ databases">
        <title>Draft Genome Sequence of Cystobacter ferrugineus Strain Cbfe23.</title>
        <authorList>
            <person name="Akbar S."/>
            <person name="Dowd S.E."/>
            <person name="Stevens D.C."/>
        </authorList>
    </citation>
    <scope>NUCLEOTIDE SEQUENCE [LARGE SCALE GENOMIC DNA]</scope>
    <source>
        <strain evidence="4 5">Cbfe23</strain>
    </source>
</reference>
<evidence type="ECO:0000259" key="3">
    <source>
        <dbReference type="SMART" id="SM00939"/>
    </source>
</evidence>
<dbReference type="AlphaFoldDB" id="A0A1L9BB12"/>
<evidence type="ECO:0000256" key="2">
    <source>
        <dbReference type="SAM" id="MobiDB-lite"/>
    </source>
</evidence>
<keyword evidence="1" id="KW-0378">Hydrolase</keyword>
<evidence type="ECO:0000313" key="5">
    <source>
        <dbReference type="Proteomes" id="UP000182229"/>
    </source>
</evidence>
<protein>
    <submittedName>
        <fullName evidence="4">X-Pro dipeptidyl-peptidase</fullName>
    </submittedName>
</protein>
<dbReference type="InterPro" id="IPR029058">
    <property type="entry name" value="AB_hydrolase_fold"/>
</dbReference>
<dbReference type="EMBL" id="MPIN01000004">
    <property type="protein sequence ID" value="OJH39457.1"/>
    <property type="molecule type" value="Genomic_DNA"/>
</dbReference>
<dbReference type="InterPro" id="IPR013736">
    <property type="entry name" value="Xaa-Pro_dipept_C"/>
</dbReference>
<organism evidence="4 5">
    <name type="scientific">Cystobacter ferrugineus</name>
    <dbReference type="NCBI Taxonomy" id="83449"/>
    <lineage>
        <taxon>Bacteria</taxon>
        <taxon>Pseudomonadati</taxon>
        <taxon>Myxococcota</taxon>
        <taxon>Myxococcia</taxon>
        <taxon>Myxococcales</taxon>
        <taxon>Cystobacterineae</taxon>
        <taxon>Archangiaceae</taxon>
        <taxon>Cystobacter</taxon>
    </lineage>
</organism>
<dbReference type="NCBIfam" id="TIGR00976">
    <property type="entry name" value="CocE_NonD"/>
    <property type="match status" value="1"/>
</dbReference>
<dbReference type="OrthoDB" id="9806163at2"/>
<dbReference type="Gene3D" id="2.60.120.260">
    <property type="entry name" value="Galactose-binding domain-like"/>
    <property type="match status" value="1"/>
</dbReference>
<keyword evidence="5" id="KW-1185">Reference proteome</keyword>
<dbReference type="InterPro" id="IPR050585">
    <property type="entry name" value="Xaa-Pro_dipeptidyl-ppase/CocE"/>
</dbReference>
<dbReference type="Gene3D" id="3.40.50.1820">
    <property type="entry name" value="alpha/beta hydrolase"/>
    <property type="match status" value="1"/>
</dbReference>
<sequence>MTVASRVLSRLLQLPPADTHDVIVERDLEVPMPDGVKLLADRYAPRGGTRLPTLLVRSPYGRRGFFGLQFGRLFAERGFQALIQSARGTFGSGGQLDPFRNEGTDGLATIEWMKRQDWFSGEFATVGPSYLGFVQWALAREAGPALKAMVAHETASQFRDQTYAGGAYSLDTTLSWVHLVRTQEKTGLGAILARLGAARKLKPLFRHLPLNEVDALAVGERVPFFQDWLEHDAVGDPWWNPADFSGSVAEVTAPVHLIGGWYDIFLPWQVNDYAALRQAGRNPYLTIGPWTHVAPEGMAAAARESLLWLEAHLKGKRHLLREAPVRLFVMGANTWRDFSEWPPPGARPRRWHLQPGRGLSPAMPGASEPDRYRYDPADPTPTVGGALLTNEAGPRDNWQLESRPDILTYTSAPLDEDLEVIGPVRAELFVRSSLAHTDFFARLCDVDGSGRSINICDGLLRLVPGRPAPEPDGTLRITVELWPTAHRFLEGHRLRLQVSSGAHPRFARNTGSGEPLATAKTLVPADQSVFHDPAHPSALLLPVMG</sequence>
<dbReference type="PANTHER" id="PTHR43056">
    <property type="entry name" value="PEPTIDASE S9 PROLYL OLIGOPEPTIDASE"/>
    <property type="match status" value="1"/>
</dbReference>
<accession>A0A1L9BB12</accession>
<dbReference type="GO" id="GO:0008239">
    <property type="term" value="F:dipeptidyl-peptidase activity"/>
    <property type="evidence" value="ECO:0007669"/>
    <property type="project" value="InterPro"/>
</dbReference>
<dbReference type="SUPFAM" id="SSF49785">
    <property type="entry name" value="Galactose-binding domain-like"/>
    <property type="match status" value="1"/>
</dbReference>
<dbReference type="SMART" id="SM00939">
    <property type="entry name" value="PepX_C"/>
    <property type="match status" value="1"/>
</dbReference>
<dbReference type="Proteomes" id="UP000182229">
    <property type="component" value="Unassembled WGS sequence"/>
</dbReference>
<dbReference type="RefSeq" id="WP_071899630.1">
    <property type="nucleotide sequence ID" value="NZ_MPIN01000004.1"/>
</dbReference>
<name>A0A1L9BB12_9BACT</name>
<feature type="region of interest" description="Disordered" evidence="2">
    <location>
        <begin position="346"/>
        <end position="369"/>
    </location>
</feature>
<reference evidence="5" key="1">
    <citation type="submission" date="2016-11" db="EMBL/GenBank/DDBJ databases">
        <authorList>
            <person name="Shukria A."/>
            <person name="Stevens D.C."/>
        </authorList>
    </citation>
    <scope>NUCLEOTIDE SEQUENCE [LARGE SCALE GENOMIC DNA]</scope>
    <source>
        <strain evidence="5">Cbfe23</strain>
    </source>
</reference>
<dbReference type="InterPro" id="IPR005674">
    <property type="entry name" value="CocE/Ser_esterase"/>
</dbReference>
<dbReference type="PANTHER" id="PTHR43056:SF10">
    <property type="entry name" value="COCE_NOND FAMILY, PUTATIVE (AFU_ORTHOLOGUE AFUA_7G00600)-RELATED"/>
    <property type="match status" value="1"/>
</dbReference>
<proteinExistence type="predicted"/>
<gene>
    <name evidence="4" type="ORF">BON30_18320</name>
</gene>
<dbReference type="Pfam" id="PF02129">
    <property type="entry name" value="Peptidase_S15"/>
    <property type="match status" value="1"/>
</dbReference>
<dbReference type="SUPFAM" id="SSF53474">
    <property type="entry name" value="alpha/beta-Hydrolases"/>
    <property type="match status" value="1"/>
</dbReference>
<feature type="domain" description="Xaa-Pro dipeptidyl-peptidase C-terminal" evidence="3">
    <location>
        <begin position="306"/>
        <end position="540"/>
    </location>
</feature>
<dbReference type="InterPro" id="IPR000383">
    <property type="entry name" value="Xaa-Pro-like_dom"/>
</dbReference>
<evidence type="ECO:0000256" key="1">
    <source>
        <dbReference type="ARBA" id="ARBA00022801"/>
    </source>
</evidence>
<dbReference type="InterPro" id="IPR008979">
    <property type="entry name" value="Galactose-bd-like_sf"/>
</dbReference>
<dbReference type="STRING" id="83449.BON30_18320"/>
<evidence type="ECO:0000313" key="4">
    <source>
        <dbReference type="EMBL" id="OJH39457.1"/>
    </source>
</evidence>
<dbReference type="Pfam" id="PF08530">
    <property type="entry name" value="PepX_C"/>
    <property type="match status" value="1"/>
</dbReference>
<comment type="caution">
    <text evidence="4">The sequence shown here is derived from an EMBL/GenBank/DDBJ whole genome shotgun (WGS) entry which is preliminary data.</text>
</comment>